<gene>
    <name evidence="2" type="ORF">Vse01_39180</name>
</gene>
<sequence length="124" mass="13222">MRRRISALLAAIGIGTAALLAAPTPASAHGVSQGNDYARHSYNGRVLTICDAEDDGHRVWAGYYTSASYSYQTAPVIYGSNTSGVDCTTYELSHVLTNLRVVEDKPGSSSNYYGSWHGYPVAGT</sequence>
<name>A0A9W5UWS0_9ACTN</name>
<dbReference type="EMBL" id="BOPD01000024">
    <property type="protein sequence ID" value="GIJ34770.1"/>
    <property type="molecule type" value="Genomic_DNA"/>
</dbReference>
<evidence type="ECO:0008006" key="4">
    <source>
        <dbReference type="Google" id="ProtNLM"/>
    </source>
</evidence>
<protein>
    <recommendedName>
        <fullName evidence="4">Secreted protein</fullName>
    </recommendedName>
</protein>
<feature type="chain" id="PRO_5040988370" description="Secreted protein" evidence="1">
    <location>
        <begin position="29"/>
        <end position="124"/>
    </location>
</feature>
<evidence type="ECO:0000256" key="1">
    <source>
        <dbReference type="SAM" id="SignalP"/>
    </source>
</evidence>
<comment type="caution">
    <text evidence="2">The sequence shown here is derived from an EMBL/GenBank/DDBJ whole genome shotgun (WGS) entry which is preliminary data.</text>
</comment>
<keyword evidence="3" id="KW-1185">Reference proteome</keyword>
<accession>A0A9W5UWS0</accession>
<feature type="signal peptide" evidence="1">
    <location>
        <begin position="1"/>
        <end position="28"/>
    </location>
</feature>
<dbReference type="RefSeq" id="WP_093409660.1">
    <property type="nucleotide sequence ID" value="NZ_BOPD01000024.1"/>
</dbReference>
<dbReference type="AlphaFoldDB" id="A0A9W5UWS0"/>
<reference evidence="2" key="1">
    <citation type="submission" date="2021-01" db="EMBL/GenBank/DDBJ databases">
        <title>Whole genome shotgun sequence of Verrucosispora sediminis NBRC 107745.</title>
        <authorList>
            <person name="Komaki H."/>
            <person name="Tamura T."/>
        </authorList>
    </citation>
    <scope>NUCLEOTIDE SEQUENCE</scope>
    <source>
        <strain evidence="2">NBRC 107745</strain>
    </source>
</reference>
<evidence type="ECO:0000313" key="3">
    <source>
        <dbReference type="Proteomes" id="UP000607311"/>
    </source>
</evidence>
<dbReference type="OrthoDB" id="3397988at2"/>
<keyword evidence="1" id="KW-0732">Signal</keyword>
<organism evidence="2 3">
    <name type="scientific">Micromonospora sediminimaris</name>
    <dbReference type="NCBI Taxonomy" id="547162"/>
    <lineage>
        <taxon>Bacteria</taxon>
        <taxon>Bacillati</taxon>
        <taxon>Actinomycetota</taxon>
        <taxon>Actinomycetes</taxon>
        <taxon>Micromonosporales</taxon>
        <taxon>Micromonosporaceae</taxon>
        <taxon>Micromonospora</taxon>
    </lineage>
</organism>
<proteinExistence type="predicted"/>
<dbReference type="Proteomes" id="UP000607311">
    <property type="component" value="Unassembled WGS sequence"/>
</dbReference>
<evidence type="ECO:0000313" key="2">
    <source>
        <dbReference type="EMBL" id="GIJ34770.1"/>
    </source>
</evidence>